<dbReference type="PANTHER" id="PTHR42701">
    <property type="entry name" value="IMIDAZOLE GLYCEROL PHOSPHATE SYNTHASE SUBUNIT HISH"/>
    <property type="match status" value="1"/>
</dbReference>
<evidence type="ECO:0000256" key="2">
    <source>
        <dbReference type="ARBA" id="ARBA00011152"/>
    </source>
</evidence>
<comment type="catalytic activity">
    <reaction evidence="9 10">
        <text>L-glutamine + H2O = L-glutamate + NH4(+)</text>
        <dbReference type="Rhea" id="RHEA:15889"/>
        <dbReference type="ChEBI" id="CHEBI:15377"/>
        <dbReference type="ChEBI" id="CHEBI:28938"/>
        <dbReference type="ChEBI" id="CHEBI:29985"/>
        <dbReference type="ChEBI" id="CHEBI:58359"/>
        <dbReference type="EC" id="3.5.1.2"/>
    </reaction>
</comment>
<keyword evidence="4 10" id="KW-0378">Hydrolase</keyword>
<evidence type="ECO:0000313" key="14">
    <source>
        <dbReference type="Proteomes" id="UP000321168"/>
    </source>
</evidence>
<comment type="caution">
    <text evidence="13">The sequence shown here is derived from an EMBL/GenBank/DDBJ whole genome shotgun (WGS) entry which is preliminary data.</text>
</comment>
<dbReference type="PIRSF" id="PIRSF000495">
    <property type="entry name" value="Amidotransf_hisH"/>
    <property type="match status" value="1"/>
</dbReference>
<sequence>MNVVVIKYNAGNTKSVINALERIGVQPILTDKPELIASADRVIFPGVGHAKPAMEYLKSKGLDLIIRTLKQPTLGICLGMQLMFKKSEEGNVDGMGIFDGEVIRFPSEPGLKIPHMGWTETQLSDNPLFAGLNPQEFYYHVHSYFIPSSENAIAKSKHGTTEFVTAVEKNNFYAVQFHPEKSGKAGSRIIENFINLPWK</sequence>
<keyword evidence="14" id="KW-1185">Reference proteome</keyword>
<comment type="subunit">
    <text evidence="2 10">Heterodimer of HisH and HisF.</text>
</comment>
<keyword evidence="3 10" id="KW-0028">Amino-acid biosynthesis</keyword>
<dbReference type="Pfam" id="PF00117">
    <property type="entry name" value="GATase"/>
    <property type="match status" value="1"/>
</dbReference>
<evidence type="ECO:0000256" key="4">
    <source>
        <dbReference type="ARBA" id="ARBA00022801"/>
    </source>
</evidence>
<comment type="subcellular location">
    <subcellularLocation>
        <location evidence="10">Cytoplasm</location>
    </subcellularLocation>
</comment>
<accession>A0A5C6VEE6</accession>
<dbReference type="InterPro" id="IPR010139">
    <property type="entry name" value="Imidazole-glycPsynth_HisH"/>
</dbReference>
<evidence type="ECO:0000256" key="9">
    <source>
        <dbReference type="ARBA" id="ARBA00049534"/>
    </source>
</evidence>
<dbReference type="EMBL" id="VORB01000004">
    <property type="protein sequence ID" value="TXC81478.1"/>
    <property type="molecule type" value="Genomic_DNA"/>
</dbReference>
<dbReference type="HAMAP" id="MF_00278">
    <property type="entry name" value="HisH"/>
    <property type="match status" value="1"/>
</dbReference>
<feature type="active site" evidence="10 11">
    <location>
        <position position="178"/>
    </location>
</feature>
<dbReference type="AlphaFoldDB" id="A0A5C6VEE6"/>
<evidence type="ECO:0000256" key="7">
    <source>
        <dbReference type="ARBA" id="ARBA00023239"/>
    </source>
</evidence>
<dbReference type="Gene3D" id="3.40.50.880">
    <property type="match status" value="1"/>
</dbReference>
<evidence type="ECO:0000256" key="10">
    <source>
        <dbReference type="HAMAP-Rule" id="MF_00278"/>
    </source>
</evidence>
<evidence type="ECO:0000313" key="13">
    <source>
        <dbReference type="EMBL" id="TXC81478.1"/>
    </source>
</evidence>
<dbReference type="OrthoDB" id="9807137at2"/>
<feature type="domain" description="Glutamine amidotransferase" evidence="12">
    <location>
        <begin position="5"/>
        <end position="194"/>
    </location>
</feature>
<evidence type="ECO:0000256" key="5">
    <source>
        <dbReference type="ARBA" id="ARBA00022962"/>
    </source>
</evidence>
<dbReference type="PANTHER" id="PTHR42701:SF1">
    <property type="entry name" value="IMIDAZOLE GLYCEROL PHOSPHATE SYNTHASE SUBUNIT HISH"/>
    <property type="match status" value="1"/>
</dbReference>
<dbReference type="UniPathway" id="UPA00031">
    <property type="reaction ID" value="UER00010"/>
</dbReference>
<evidence type="ECO:0000256" key="6">
    <source>
        <dbReference type="ARBA" id="ARBA00023102"/>
    </source>
</evidence>
<keyword evidence="5 10" id="KW-0315">Glutamine amidotransferase</keyword>
<dbReference type="RefSeq" id="WP_147014207.1">
    <property type="nucleotide sequence ID" value="NZ_VORB01000004.1"/>
</dbReference>
<dbReference type="InterPro" id="IPR029062">
    <property type="entry name" value="Class_I_gatase-like"/>
</dbReference>
<evidence type="ECO:0000256" key="3">
    <source>
        <dbReference type="ARBA" id="ARBA00022605"/>
    </source>
</evidence>
<evidence type="ECO:0000259" key="12">
    <source>
        <dbReference type="Pfam" id="PF00117"/>
    </source>
</evidence>
<evidence type="ECO:0000256" key="1">
    <source>
        <dbReference type="ARBA" id="ARBA00005091"/>
    </source>
</evidence>
<name>A0A5C6VEE6_9FLAO</name>
<dbReference type="GO" id="GO:0004359">
    <property type="term" value="F:glutaminase activity"/>
    <property type="evidence" value="ECO:0007669"/>
    <property type="project" value="UniProtKB-EC"/>
</dbReference>
<reference evidence="13 14" key="1">
    <citation type="submission" date="2019-08" db="EMBL/GenBank/DDBJ databases">
        <title>Genome of Luteibaculum oceani JCM 18817.</title>
        <authorList>
            <person name="Bowman J.P."/>
        </authorList>
    </citation>
    <scope>NUCLEOTIDE SEQUENCE [LARGE SCALE GENOMIC DNA]</scope>
    <source>
        <strain evidence="13 14">JCM 18817</strain>
    </source>
</reference>
<keyword evidence="6 10" id="KW-0368">Histidine biosynthesis</keyword>
<dbReference type="CDD" id="cd01748">
    <property type="entry name" value="GATase1_IGP_Synthase"/>
    <property type="match status" value="1"/>
</dbReference>
<keyword evidence="7 10" id="KW-0456">Lyase</keyword>
<evidence type="ECO:0000256" key="8">
    <source>
        <dbReference type="ARBA" id="ARBA00047838"/>
    </source>
</evidence>
<dbReference type="EC" id="3.5.1.2" evidence="10"/>
<protein>
    <recommendedName>
        <fullName evidence="10">Imidazole glycerol phosphate synthase subunit HisH</fullName>
        <ecNumber evidence="10">4.3.2.10</ecNumber>
    </recommendedName>
    <alternativeName>
        <fullName evidence="10">IGP synthase glutaminase subunit</fullName>
        <ecNumber evidence="10">3.5.1.2</ecNumber>
    </alternativeName>
    <alternativeName>
        <fullName evidence="10">IGP synthase subunit HisH</fullName>
    </alternativeName>
    <alternativeName>
        <fullName evidence="10">ImGP synthase subunit HisH</fullName>
        <shortName evidence="10">IGPS subunit HisH</shortName>
    </alternativeName>
</protein>
<dbReference type="PROSITE" id="PS51274">
    <property type="entry name" value="GATASE_COBBQ"/>
    <property type="match status" value="1"/>
</dbReference>
<dbReference type="EC" id="4.3.2.10" evidence="10"/>
<dbReference type="Proteomes" id="UP000321168">
    <property type="component" value="Unassembled WGS sequence"/>
</dbReference>
<feature type="active site" description="Nucleophile" evidence="10 11">
    <location>
        <position position="77"/>
    </location>
</feature>
<comment type="catalytic activity">
    <reaction evidence="8 10">
        <text>5-[(5-phospho-1-deoxy-D-ribulos-1-ylimino)methylamino]-1-(5-phospho-beta-D-ribosyl)imidazole-4-carboxamide + L-glutamine = D-erythro-1-(imidazol-4-yl)glycerol 3-phosphate + 5-amino-1-(5-phospho-beta-D-ribosyl)imidazole-4-carboxamide + L-glutamate + H(+)</text>
        <dbReference type="Rhea" id="RHEA:24793"/>
        <dbReference type="ChEBI" id="CHEBI:15378"/>
        <dbReference type="ChEBI" id="CHEBI:29985"/>
        <dbReference type="ChEBI" id="CHEBI:58278"/>
        <dbReference type="ChEBI" id="CHEBI:58359"/>
        <dbReference type="ChEBI" id="CHEBI:58475"/>
        <dbReference type="ChEBI" id="CHEBI:58525"/>
        <dbReference type="EC" id="4.3.2.10"/>
    </reaction>
</comment>
<organism evidence="13 14">
    <name type="scientific">Luteibaculum oceani</name>
    <dbReference type="NCBI Taxonomy" id="1294296"/>
    <lineage>
        <taxon>Bacteria</taxon>
        <taxon>Pseudomonadati</taxon>
        <taxon>Bacteroidota</taxon>
        <taxon>Flavobacteriia</taxon>
        <taxon>Flavobacteriales</taxon>
        <taxon>Luteibaculaceae</taxon>
        <taxon>Luteibaculum</taxon>
    </lineage>
</organism>
<dbReference type="GO" id="GO:0000105">
    <property type="term" value="P:L-histidine biosynthetic process"/>
    <property type="evidence" value="ECO:0007669"/>
    <property type="project" value="UniProtKB-UniRule"/>
</dbReference>
<keyword evidence="10" id="KW-0963">Cytoplasm</keyword>
<evidence type="ECO:0000256" key="11">
    <source>
        <dbReference type="PIRSR" id="PIRSR000495-1"/>
    </source>
</evidence>
<feature type="active site" evidence="10 11">
    <location>
        <position position="180"/>
    </location>
</feature>
<proteinExistence type="inferred from homology"/>
<dbReference type="GO" id="GO:0016829">
    <property type="term" value="F:lyase activity"/>
    <property type="evidence" value="ECO:0007669"/>
    <property type="project" value="UniProtKB-KW"/>
</dbReference>
<dbReference type="GO" id="GO:0000107">
    <property type="term" value="F:imidazoleglycerol-phosphate synthase activity"/>
    <property type="evidence" value="ECO:0007669"/>
    <property type="project" value="UniProtKB-UniRule"/>
</dbReference>
<dbReference type="PROSITE" id="PS51273">
    <property type="entry name" value="GATASE_TYPE_1"/>
    <property type="match status" value="1"/>
</dbReference>
<gene>
    <name evidence="10 13" type="primary">hisH</name>
    <name evidence="13" type="ORF">FRX97_05590</name>
</gene>
<comment type="function">
    <text evidence="10">IGPS catalyzes the conversion of PRFAR and glutamine to IGP, AICAR and glutamate. The HisH subunit catalyzes the hydrolysis of glutamine to glutamate and ammonia as part of the synthesis of IGP and AICAR. The resulting ammonia molecule is channeled to the active site of HisF.</text>
</comment>
<dbReference type="NCBIfam" id="TIGR01855">
    <property type="entry name" value="IMP_synth_hisH"/>
    <property type="match status" value="1"/>
</dbReference>
<dbReference type="SUPFAM" id="SSF52317">
    <property type="entry name" value="Class I glutamine amidotransferase-like"/>
    <property type="match status" value="1"/>
</dbReference>
<dbReference type="InterPro" id="IPR017926">
    <property type="entry name" value="GATASE"/>
</dbReference>
<dbReference type="GO" id="GO:0005737">
    <property type="term" value="C:cytoplasm"/>
    <property type="evidence" value="ECO:0007669"/>
    <property type="project" value="UniProtKB-SubCell"/>
</dbReference>
<comment type="pathway">
    <text evidence="1 10">Amino-acid biosynthesis; L-histidine biosynthesis; L-histidine from 5-phospho-alpha-D-ribose 1-diphosphate: step 5/9.</text>
</comment>